<evidence type="ECO:0000313" key="1">
    <source>
        <dbReference type="EMBL" id="KIN95234.1"/>
    </source>
</evidence>
<dbReference type="Proteomes" id="UP000054217">
    <property type="component" value="Unassembled WGS sequence"/>
</dbReference>
<reference evidence="1 2" key="1">
    <citation type="submission" date="2014-04" db="EMBL/GenBank/DDBJ databases">
        <authorList>
            <consortium name="DOE Joint Genome Institute"/>
            <person name="Kuo A."/>
            <person name="Kohler A."/>
            <person name="Costa M.D."/>
            <person name="Nagy L.G."/>
            <person name="Floudas D."/>
            <person name="Copeland A."/>
            <person name="Barry K.W."/>
            <person name="Cichocki N."/>
            <person name="Veneault-Fourrey C."/>
            <person name="LaButti K."/>
            <person name="Lindquist E.A."/>
            <person name="Lipzen A."/>
            <person name="Lundell T."/>
            <person name="Morin E."/>
            <person name="Murat C."/>
            <person name="Sun H."/>
            <person name="Tunlid A."/>
            <person name="Henrissat B."/>
            <person name="Grigoriev I.V."/>
            <person name="Hibbett D.S."/>
            <person name="Martin F."/>
            <person name="Nordberg H.P."/>
            <person name="Cantor M.N."/>
            <person name="Hua S.X."/>
        </authorList>
    </citation>
    <scope>NUCLEOTIDE SEQUENCE [LARGE SCALE GENOMIC DNA]</scope>
    <source>
        <strain evidence="1 2">Marx 270</strain>
    </source>
</reference>
<gene>
    <name evidence="1" type="ORF">M404DRAFT_34284</name>
</gene>
<feature type="non-terminal residue" evidence="1">
    <location>
        <position position="1"/>
    </location>
</feature>
<dbReference type="AlphaFoldDB" id="A0A0C3N2D9"/>
<reference evidence="2" key="2">
    <citation type="submission" date="2015-01" db="EMBL/GenBank/DDBJ databases">
        <title>Evolutionary Origins and Diversification of the Mycorrhizal Mutualists.</title>
        <authorList>
            <consortium name="DOE Joint Genome Institute"/>
            <consortium name="Mycorrhizal Genomics Consortium"/>
            <person name="Kohler A."/>
            <person name="Kuo A."/>
            <person name="Nagy L.G."/>
            <person name="Floudas D."/>
            <person name="Copeland A."/>
            <person name="Barry K.W."/>
            <person name="Cichocki N."/>
            <person name="Veneault-Fourrey C."/>
            <person name="LaButti K."/>
            <person name="Lindquist E.A."/>
            <person name="Lipzen A."/>
            <person name="Lundell T."/>
            <person name="Morin E."/>
            <person name="Murat C."/>
            <person name="Riley R."/>
            <person name="Ohm R."/>
            <person name="Sun H."/>
            <person name="Tunlid A."/>
            <person name="Henrissat B."/>
            <person name="Grigoriev I.V."/>
            <person name="Hibbett D.S."/>
            <person name="Martin F."/>
        </authorList>
    </citation>
    <scope>NUCLEOTIDE SEQUENCE [LARGE SCALE GENOMIC DNA]</scope>
    <source>
        <strain evidence="2">Marx 270</strain>
    </source>
</reference>
<accession>A0A0C3N2D9</accession>
<keyword evidence="2" id="KW-1185">Reference proteome</keyword>
<organism evidence="1 2">
    <name type="scientific">Pisolithus tinctorius Marx 270</name>
    <dbReference type="NCBI Taxonomy" id="870435"/>
    <lineage>
        <taxon>Eukaryota</taxon>
        <taxon>Fungi</taxon>
        <taxon>Dikarya</taxon>
        <taxon>Basidiomycota</taxon>
        <taxon>Agaricomycotina</taxon>
        <taxon>Agaricomycetes</taxon>
        <taxon>Agaricomycetidae</taxon>
        <taxon>Boletales</taxon>
        <taxon>Sclerodermatineae</taxon>
        <taxon>Pisolithaceae</taxon>
        <taxon>Pisolithus</taxon>
    </lineage>
</organism>
<dbReference type="OrthoDB" id="2690723at2759"/>
<dbReference type="HOGENOM" id="CLU_971645_0_0_1"/>
<name>A0A0C3N2D9_PISTI</name>
<evidence type="ECO:0000313" key="2">
    <source>
        <dbReference type="Proteomes" id="UP000054217"/>
    </source>
</evidence>
<dbReference type="InParanoid" id="A0A0C3N2D9"/>
<protein>
    <submittedName>
        <fullName evidence="1">Uncharacterized protein</fullName>
    </submittedName>
</protein>
<proteinExistence type="predicted"/>
<sequence length="287" mass="33100">DVDEVDANQLKKWNEEQKAEKDKLEAIIAYEGQWLVSLFDDSKIDETLTLHIAKNETKHVYMESPMEGLIQFFKAMKSKQQTFHNIKAIPQSKGNASKQHDLLRQDYVWEMLTYFDSAGVHFWHVDFMVFSEFYATMFSSYGGILAYMVGCLERRFRMCFNSVEVDEKSVRSLLARLRSKDVKDAQIAQEQLDAIVQQLKDAKLIPEAYSDGIHTAIDECFKRCIENTSGVQEFGNQSSSEWMTSYAQYASEVPMKMQAEVDDMASRGDLSRIRPETFRGMSLLDSH</sequence>
<dbReference type="EMBL" id="KN832072">
    <property type="protein sequence ID" value="KIN95234.1"/>
    <property type="molecule type" value="Genomic_DNA"/>
</dbReference>